<comment type="caution">
    <text evidence="2">The sequence shown here is derived from an EMBL/GenBank/DDBJ whole genome shotgun (WGS) entry which is preliminary data.</text>
</comment>
<evidence type="ECO:0000313" key="2">
    <source>
        <dbReference type="EMBL" id="MFC6017858.1"/>
    </source>
</evidence>
<organism evidence="2 3">
    <name type="scientific">Plantactinospora solaniradicis</name>
    <dbReference type="NCBI Taxonomy" id="1723736"/>
    <lineage>
        <taxon>Bacteria</taxon>
        <taxon>Bacillati</taxon>
        <taxon>Actinomycetota</taxon>
        <taxon>Actinomycetes</taxon>
        <taxon>Micromonosporales</taxon>
        <taxon>Micromonosporaceae</taxon>
        <taxon>Plantactinospora</taxon>
    </lineage>
</organism>
<dbReference type="RefSeq" id="WP_377422452.1">
    <property type="nucleotide sequence ID" value="NZ_JBHSPR010000010.1"/>
</dbReference>
<evidence type="ECO:0000256" key="1">
    <source>
        <dbReference type="SAM" id="MobiDB-lite"/>
    </source>
</evidence>
<evidence type="ECO:0008006" key="4">
    <source>
        <dbReference type="Google" id="ProtNLM"/>
    </source>
</evidence>
<accession>A0ABW1KC17</accession>
<dbReference type="EMBL" id="JBHSPR010000010">
    <property type="protein sequence ID" value="MFC6017858.1"/>
    <property type="molecule type" value="Genomic_DNA"/>
</dbReference>
<keyword evidence="3" id="KW-1185">Reference proteome</keyword>
<sequence>MTADAPRAHLPQRPIWLCRACAREWPCLVARTRLPIEYARNPVALHIYLATMLQAAIDDLYQLNPHPGPDPARMYARFLAWARPRLLITRARLGVDAGGNQQRPRGGPSPPS</sequence>
<feature type="region of interest" description="Disordered" evidence="1">
    <location>
        <begin position="93"/>
        <end position="112"/>
    </location>
</feature>
<gene>
    <name evidence="2" type="ORF">ACFP2T_16785</name>
</gene>
<name>A0ABW1KC17_9ACTN</name>
<evidence type="ECO:0000313" key="3">
    <source>
        <dbReference type="Proteomes" id="UP001596203"/>
    </source>
</evidence>
<protein>
    <recommendedName>
        <fullName evidence="4">Flavin reductase</fullName>
    </recommendedName>
</protein>
<proteinExistence type="predicted"/>
<reference evidence="3" key="1">
    <citation type="journal article" date="2019" name="Int. J. Syst. Evol. Microbiol.">
        <title>The Global Catalogue of Microorganisms (GCM) 10K type strain sequencing project: providing services to taxonomists for standard genome sequencing and annotation.</title>
        <authorList>
            <consortium name="The Broad Institute Genomics Platform"/>
            <consortium name="The Broad Institute Genome Sequencing Center for Infectious Disease"/>
            <person name="Wu L."/>
            <person name="Ma J."/>
        </authorList>
    </citation>
    <scope>NUCLEOTIDE SEQUENCE [LARGE SCALE GENOMIC DNA]</scope>
    <source>
        <strain evidence="3">ZS-35-S2</strain>
    </source>
</reference>
<dbReference type="Proteomes" id="UP001596203">
    <property type="component" value="Unassembled WGS sequence"/>
</dbReference>